<sequence>MGTTALIPPGLTPRVFTRALGNAATALGTVLAAVVTVDDTVSVTSLPESAVVAESDPEAVIPLEVSEEEVISTSPDSVRSAFNLFVRLNPGRNIGLRADAGSGDDTDETIDYRTHHESWFAEDRDGDGQPEVDINSGEFETGLAALLGVRESEINDAPLDAIFGNQDGRLNGDDLLTAEEFIARLEIAVRYFEVSSRTSGGQRFSTFLRNDTVVFVNTSVLSGGLDGFEFNSLLERLLQNPENYDYTAALNRLKDMWGAAGSAWVELEEGLAAEDRQTINEDVMYNLGILCDEEASDSGKAAAADALLATLSGHGDIGELLFFAYISTLETDLVQHRNDIEGSIDWEDPTLRSDFMTGLFTDYVLLSTGELERNDSIDAEYIQGRAEVNSRIWNSINGTGPSSPDDALVPVVNESI</sequence>
<dbReference type="EMBL" id="METP01000019">
    <property type="protein sequence ID" value="OGC06503.1"/>
    <property type="molecule type" value="Genomic_DNA"/>
</dbReference>
<name>A0A1F4RGB5_UNCSA</name>
<proteinExistence type="predicted"/>
<evidence type="ECO:0000313" key="1">
    <source>
        <dbReference type="EMBL" id="OGC06503.1"/>
    </source>
</evidence>
<evidence type="ECO:0000313" key="2">
    <source>
        <dbReference type="Proteomes" id="UP000176938"/>
    </source>
</evidence>
<protein>
    <submittedName>
        <fullName evidence="1">Uncharacterized protein</fullName>
    </submittedName>
</protein>
<reference evidence="1 2" key="1">
    <citation type="journal article" date="2016" name="Nat. Commun.">
        <title>Thousands of microbial genomes shed light on interconnected biogeochemical processes in an aquifer system.</title>
        <authorList>
            <person name="Anantharaman K."/>
            <person name="Brown C.T."/>
            <person name="Hug L.A."/>
            <person name="Sharon I."/>
            <person name="Castelle C.J."/>
            <person name="Probst A.J."/>
            <person name="Thomas B.C."/>
            <person name="Singh A."/>
            <person name="Wilkins M.J."/>
            <person name="Karaoz U."/>
            <person name="Brodie E.L."/>
            <person name="Williams K.H."/>
            <person name="Hubbard S.S."/>
            <person name="Banfield J.F."/>
        </authorList>
    </citation>
    <scope>NUCLEOTIDE SEQUENCE [LARGE SCALE GENOMIC DNA]</scope>
</reference>
<gene>
    <name evidence="1" type="ORF">A3H38_01440</name>
</gene>
<accession>A0A1F4RGB5</accession>
<comment type="caution">
    <text evidence="1">The sequence shown here is derived from an EMBL/GenBank/DDBJ whole genome shotgun (WGS) entry which is preliminary data.</text>
</comment>
<dbReference type="Proteomes" id="UP000176938">
    <property type="component" value="Unassembled WGS sequence"/>
</dbReference>
<organism evidence="1 2">
    <name type="scientific">candidate division WOR-1 bacterium RIFCSPLOWO2_02_FULL_46_20</name>
    <dbReference type="NCBI Taxonomy" id="1802567"/>
    <lineage>
        <taxon>Bacteria</taxon>
        <taxon>Bacillati</taxon>
        <taxon>Saganbacteria</taxon>
    </lineage>
</organism>
<dbReference type="AlphaFoldDB" id="A0A1F4RGB5"/>